<proteinExistence type="predicted"/>
<dbReference type="InParanoid" id="B9S7H8"/>
<evidence type="ECO:0000256" key="4">
    <source>
        <dbReference type="ARBA" id="ARBA00023136"/>
    </source>
</evidence>
<evidence type="ECO:0000256" key="1">
    <source>
        <dbReference type="ARBA" id="ARBA00004167"/>
    </source>
</evidence>
<feature type="region of interest" description="Disordered" evidence="6">
    <location>
        <begin position="1035"/>
        <end position="1064"/>
    </location>
</feature>
<keyword evidence="4 7" id="KW-0472">Membrane</keyword>
<evidence type="ECO:0000256" key="7">
    <source>
        <dbReference type="SAM" id="Phobius"/>
    </source>
</evidence>
<dbReference type="Pfam" id="PF04576">
    <property type="entry name" value="Zein-binding"/>
    <property type="match status" value="1"/>
</dbReference>
<feature type="compositionally biased region" description="Polar residues" evidence="6">
    <location>
        <begin position="1040"/>
        <end position="1057"/>
    </location>
</feature>
<evidence type="ECO:0000256" key="6">
    <source>
        <dbReference type="SAM" id="MobiDB-lite"/>
    </source>
</evidence>
<feature type="compositionally biased region" description="Polar residues" evidence="6">
    <location>
        <begin position="943"/>
        <end position="953"/>
    </location>
</feature>
<evidence type="ECO:0000259" key="8">
    <source>
        <dbReference type="PROSITE" id="PS51775"/>
    </source>
</evidence>
<feature type="coiled-coil region" evidence="5">
    <location>
        <begin position="1098"/>
        <end position="1125"/>
    </location>
</feature>
<keyword evidence="2 7" id="KW-0812">Transmembrane</keyword>
<dbReference type="GO" id="GO:0080115">
    <property type="term" value="F:myosin XI tail binding"/>
    <property type="evidence" value="ECO:0007669"/>
    <property type="project" value="UniProtKB-ARBA"/>
</dbReference>
<evidence type="ECO:0000313" key="10">
    <source>
        <dbReference type="Proteomes" id="UP000008311"/>
    </source>
</evidence>
<protein>
    <recommendedName>
        <fullName evidence="8">GTD-binding domain-containing protein</fullName>
    </recommendedName>
</protein>
<organism evidence="9 10">
    <name type="scientific">Ricinus communis</name>
    <name type="common">Castor bean</name>
    <dbReference type="NCBI Taxonomy" id="3988"/>
    <lineage>
        <taxon>Eukaryota</taxon>
        <taxon>Viridiplantae</taxon>
        <taxon>Streptophyta</taxon>
        <taxon>Embryophyta</taxon>
        <taxon>Tracheophyta</taxon>
        <taxon>Spermatophyta</taxon>
        <taxon>Magnoliopsida</taxon>
        <taxon>eudicotyledons</taxon>
        <taxon>Gunneridae</taxon>
        <taxon>Pentapetalae</taxon>
        <taxon>rosids</taxon>
        <taxon>fabids</taxon>
        <taxon>Malpighiales</taxon>
        <taxon>Euphorbiaceae</taxon>
        <taxon>Acalyphoideae</taxon>
        <taxon>Acalypheae</taxon>
        <taxon>Ricinus</taxon>
    </lineage>
</organism>
<sequence>MDASGISSVKSQKKYCSIRTALASAFLEWLLICLLFIEAIFSYLITKFACYYELQTPCLLCSRLDHILGNKRLKYYRDLICGKHKLEISSLVLCHAHNKLVDVHGMCESCLFSFATINKSNAETYRLLVGKLGEGYRFGLNEDHTSSTQHCSCCNEPWILRGYVQNLMQTNIAGSETAEFDAPAVYDQNNLNKIELSLPARATLQRSKSEFDHLPHIGYTELKVNSDTESEVLFSDDDNNTNARGHAINTKQDIAVGCVQTEPRIISLHDDLVSEKLIDSVTALQTPILASQIQSDLVEFHGVTSKSPSVSLGHGLEEVQWQQADGKSNSSAFPELISLDEIPPSLIAKETPVEASKESMNSSFDNVPPLLDAKETFEEASKESILISVQDVLPSSVSRKTPLEASELSELISVDDVLPSSIAKETPVEASKESKNSSFDDVPPLFDPIETFKEVSKESILISLQEVLPSSVAGETPTEASEFSKLISVDDVLPSSIAKETPVEASKENKISFFDDVPPLFDAIETFKEASKESILISVQEVLPSSVAGETPIEASELSKLIPVDDVDVLPSSDSKEIPALASAESKLVSLVDVLPSPSEVETPIQGLQESSCSSTRIYTRDNLVTICIQLDIDSLITPPILVREYKAQECNARTEEVWQTAITDCEEISKTGTNSAAMNETALETNPVSGDNGLQAPNSLDLGDAYKLAVGNKGRQLSGALAEQWIAKDSSRLSDDLKTLFSQLSAAREHTMNDSSPRVPVSPKLSINGDELKNLDASSSIGIQMLQKRISLDRNESGLSLDGSIVSEIEGESAVDRLKRQIEHDKKLLSALYKELDEERNSSAISANQAMAMITRLQEEKATLQMEALQYLRMMEEQAEYDMEALQKTNDLLSEREKEIQDLEAELEFYRINPGESFWENTMQELSDTKTKDIKEEHPEATSVSTSTLRNSDSYKPDNCHEVGGRTIFRGDKNARNVKDSLLDFDDERAYILQCLKKLEKRLCLFSNNQLDLVNGEYSGKVEHRESELKELNSKLGFQVSSGAEENDDLSTQNDRGNGPAQGHALSLEKSELYGNEYNEMFYSGQSSPLPPGGIPLDSLANEVSDLNERLKALEADRNFLEHSINSIRNGEEGLQFIQEIASHLKELRRIGIRGRQQTVA</sequence>
<comment type="subcellular location">
    <subcellularLocation>
        <location evidence="1">Membrane</location>
        <topology evidence="1">Single-pass membrane protein</topology>
    </subcellularLocation>
</comment>
<evidence type="ECO:0000256" key="3">
    <source>
        <dbReference type="ARBA" id="ARBA00022989"/>
    </source>
</evidence>
<keyword evidence="10" id="KW-1185">Reference proteome</keyword>
<dbReference type="FunCoup" id="B9S7H8">
    <property type="interactions" value="319"/>
</dbReference>
<dbReference type="EMBL" id="EQ973886">
    <property type="protein sequence ID" value="EEF40351.1"/>
    <property type="molecule type" value="Genomic_DNA"/>
</dbReference>
<evidence type="ECO:0000256" key="2">
    <source>
        <dbReference type="ARBA" id="ARBA00022692"/>
    </source>
</evidence>
<keyword evidence="3 7" id="KW-1133">Transmembrane helix</keyword>
<dbReference type="PROSITE" id="PS51775">
    <property type="entry name" value="GTD_BINDING"/>
    <property type="match status" value="1"/>
</dbReference>
<dbReference type="InterPro" id="IPR039306">
    <property type="entry name" value="MYOB"/>
</dbReference>
<dbReference type="GO" id="GO:0016020">
    <property type="term" value="C:membrane"/>
    <property type="evidence" value="ECO:0007669"/>
    <property type="project" value="UniProtKB-SubCell"/>
</dbReference>
<dbReference type="PANTHER" id="PTHR31448">
    <property type="entry name" value="MYOSIN-BINDING PROTEIN 2"/>
    <property type="match status" value="1"/>
</dbReference>
<accession>B9S7H8</accession>
<feature type="coiled-coil region" evidence="5">
    <location>
        <begin position="816"/>
        <end position="914"/>
    </location>
</feature>
<feature type="region of interest" description="Disordered" evidence="6">
    <location>
        <begin position="937"/>
        <end position="958"/>
    </location>
</feature>
<name>B9S7H8_RICCO</name>
<dbReference type="STRING" id="3988.B9S7H8"/>
<evidence type="ECO:0000313" key="9">
    <source>
        <dbReference type="EMBL" id="EEF40351.1"/>
    </source>
</evidence>
<dbReference type="PANTHER" id="PTHR31448:SF32">
    <property type="entry name" value="MYOSIN-BINDING PROTEIN 1"/>
    <property type="match status" value="1"/>
</dbReference>
<reference evidence="10" key="1">
    <citation type="journal article" date="2010" name="Nat. Biotechnol.">
        <title>Draft genome sequence of the oilseed species Ricinus communis.</title>
        <authorList>
            <person name="Chan A.P."/>
            <person name="Crabtree J."/>
            <person name="Zhao Q."/>
            <person name="Lorenzi H."/>
            <person name="Orvis J."/>
            <person name="Puiu D."/>
            <person name="Melake-Berhan A."/>
            <person name="Jones K.M."/>
            <person name="Redman J."/>
            <person name="Chen G."/>
            <person name="Cahoon E.B."/>
            <person name="Gedil M."/>
            <person name="Stanke M."/>
            <person name="Haas B.J."/>
            <person name="Wortman J.R."/>
            <person name="Fraser-Liggett C.M."/>
            <person name="Ravel J."/>
            <person name="Rabinowicz P.D."/>
        </authorList>
    </citation>
    <scope>NUCLEOTIDE SEQUENCE [LARGE SCALE GENOMIC DNA]</scope>
    <source>
        <strain evidence="10">cv. Hale</strain>
    </source>
</reference>
<feature type="domain" description="GTD-binding" evidence="8">
    <location>
        <begin position="814"/>
        <end position="912"/>
    </location>
</feature>
<evidence type="ECO:0000256" key="5">
    <source>
        <dbReference type="SAM" id="Coils"/>
    </source>
</evidence>
<dbReference type="AlphaFoldDB" id="B9S7H8"/>
<gene>
    <name evidence="9" type="ORF">RCOM_0607680</name>
</gene>
<dbReference type="eggNOG" id="ENOG502QPSJ">
    <property type="taxonomic scope" value="Eukaryota"/>
</dbReference>
<dbReference type="InterPro" id="IPR007656">
    <property type="entry name" value="GTD-bd"/>
</dbReference>
<dbReference type="Proteomes" id="UP000008311">
    <property type="component" value="Unassembled WGS sequence"/>
</dbReference>
<keyword evidence="5" id="KW-0175">Coiled coil</keyword>
<feature type="transmembrane region" description="Helical" evidence="7">
    <location>
        <begin position="21"/>
        <end position="45"/>
    </location>
</feature>